<feature type="signal peptide" evidence="2">
    <location>
        <begin position="1"/>
        <end position="22"/>
    </location>
</feature>
<proteinExistence type="predicted"/>
<dbReference type="PANTHER" id="PTHR15646">
    <property type="entry name" value="LINKER FOR ACTIVATION OF T-CELLS FAMILY MEMBER 2"/>
    <property type="match status" value="1"/>
</dbReference>
<feature type="chain" id="PRO_5046410953" evidence="2">
    <location>
        <begin position="23"/>
        <end position="299"/>
    </location>
</feature>
<keyword evidence="2" id="KW-0732">Signal</keyword>
<evidence type="ECO:0000256" key="2">
    <source>
        <dbReference type="SAM" id="SignalP"/>
    </source>
</evidence>
<organism evidence="3 4">
    <name type="scientific">Mesocricetus auratus</name>
    <name type="common">Golden hamster</name>
    <dbReference type="NCBI Taxonomy" id="10036"/>
    <lineage>
        <taxon>Eukaryota</taxon>
        <taxon>Metazoa</taxon>
        <taxon>Chordata</taxon>
        <taxon>Craniata</taxon>
        <taxon>Vertebrata</taxon>
        <taxon>Euteleostomi</taxon>
        <taxon>Mammalia</taxon>
        <taxon>Eutheria</taxon>
        <taxon>Euarchontoglires</taxon>
        <taxon>Glires</taxon>
        <taxon>Rodentia</taxon>
        <taxon>Myomorpha</taxon>
        <taxon>Muroidea</taxon>
        <taxon>Cricetidae</taxon>
        <taxon>Cricetinae</taxon>
        <taxon>Mesocricetus</taxon>
    </lineage>
</organism>
<dbReference type="PANTHER" id="PTHR15646:SF5">
    <property type="entry name" value="LINKER FOR ACTIVATION OF T-CELLS FAMILY MEMBER 2"/>
    <property type="match status" value="1"/>
</dbReference>
<protein>
    <submittedName>
        <fullName evidence="4">Linker for activation of T-cells family member 2 isoform X1</fullName>
    </submittedName>
</protein>
<evidence type="ECO:0000256" key="1">
    <source>
        <dbReference type="SAM" id="MobiDB-lite"/>
    </source>
</evidence>
<reference evidence="4" key="1">
    <citation type="submission" date="2025-08" db="UniProtKB">
        <authorList>
            <consortium name="RefSeq"/>
        </authorList>
    </citation>
    <scope>IDENTIFICATION</scope>
    <source>
        <tissue evidence="4">Liver</tissue>
    </source>
</reference>
<evidence type="ECO:0000313" key="3">
    <source>
        <dbReference type="Proteomes" id="UP000886700"/>
    </source>
</evidence>
<sequence length="299" mass="32714">MAALPFLSLYLFVSAPPLLSLASQAVRPRRMCEDDSVVTGSQPPCLLPARVCGIGIGLGRCAGTGWGGHGEEPPLSGCSLQPPRQANMSAELELLWPLSVPLLLLLGATAWLCVHCSRPGVKRKEKIYEQRNRQEDEESFTVTQTYSLARPVWPGSLMDTASDKSLERKNKLLFSHGEGPESLRYQNFYKGSRHGPDAAYVDPIPTDYYNWGCSQKLPEDDDSNSYENVLICKPTAPDSGGEESEDYQNSVSIREWRESRRTVGLSPMGRGHQEGAQASPSGSPDEEPDYVNGDVAARG</sequence>
<gene>
    <name evidence="4" type="primary">Lat2</name>
</gene>
<accession>A0ABM2WFR8</accession>
<dbReference type="Proteomes" id="UP000886700">
    <property type="component" value="Unplaced"/>
</dbReference>
<evidence type="ECO:0000313" key="4">
    <source>
        <dbReference type="RefSeq" id="XP_040587233.1"/>
    </source>
</evidence>
<feature type="region of interest" description="Disordered" evidence="1">
    <location>
        <begin position="231"/>
        <end position="299"/>
    </location>
</feature>
<keyword evidence="3" id="KW-1185">Reference proteome</keyword>
<dbReference type="Pfam" id="PF15703">
    <property type="entry name" value="LAT2"/>
    <property type="match status" value="1"/>
</dbReference>
<dbReference type="InterPro" id="IPR031428">
    <property type="entry name" value="LAT2"/>
</dbReference>
<dbReference type="RefSeq" id="XP_040587233.1">
    <property type="nucleotide sequence ID" value="XM_040731299.1"/>
</dbReference>
<name>A0ABM2WFR8_MESAU</name>
<dbReference type="GeneID" id="106021966"/>